<reference evidence="2" key="1">
    <citation type="journal article" date="2019" name="bioRxiv">
        <title>The Genome of the Zebra Mussel, Dreissena polymorpha: A Resource for Invasive Species Research.</title>
        <authorList>
            <person name="McCartney M.A."/>
            <person name="Auch B."/>
            <person name="Kono T."/>
            <person name="Mallez S."/>
            <person name="Zhang Y."/>
            <person name="Obille A."/>
            <person name="Becker A."/>
            <person name="Abrahante J.E."/>
            <person name="Garbe J."/>
            <person name="Badalamenti J.P."/>
            <person name="Herman A."/>
            <person name="Mangelson H."/>
            <person name="Liachko I."/>
            <person name="Sullivan S."/>
            <person name="Sone E.D."/>
            <person name="Koren S."/>
            <person name="Silverstein K.A.T."/>
            <person name="Beckman K.B."/>
            <person name="Gohl D.M."/>
        </authorList>
    </citation>
    <scope>NUCLEOTIDE SEQUENCE</scope>
    <source>
        <strain evidence="2">Duluth1</strain>
        <tissue evidence="2">Whole animal</tissue>
    </source>
</reference>
<comment type="caution">
    <text evidence="2">The sequence shown here is derived from an EMBL/GenBank/DDBJ whole genome shotgun (WGS) entry which is preliminary data.</text>
</comment>
<name>A0A9D4I4F6_DREPO</name>
<sequence length="80" mass="8792">MLIVRMWIEVSLHRRKTDGRGGQRRWQRSGQRADLGQKCRPVFRGGGPMKIMEVSRDGGTQYAQGAGETVIGFASMAGGV</sequence>
<evidence type="ECO:0000313" key="3">
    <source>
        <dbReference type="Proteomes" id="UP000828390"/>
    </source>
</evidence>
<dbReference type="AlphaFoldDB" id="A0A9D4I4F6"/>
<evidence type="ECO:0000256" key="1">
    <source>
        <dbReference type="SAM" id="MobiDB-lite"/>
    </source>
</evidence>
<protein>
    <submittedName>
        <fullName evidence="2">Uncharacterized protein</fullName>
    </submittedName>
</protein>
<feature type="compositionally biased region" description="Basic residues" evidence="1">
    <location>
        <begin position="17"/>
        <end position="27"/>
    </location>
</feature>
<dbReference type="Proteomes" id="UP000828390">
    <property type="component" value="Unassembled WGS sequence"/>
</dbReference>
<proteinExistence type="predicted"/>
<reference evidence="2" key="2">
    <citation type="submission" date="2020-11" db="EMBL/GenBank/DDBJ databases">
        <authorList>
            <person name="McCartney M.A."/>
            <person name="Auch B."/>
            <person name="Kono T."/>
            <person name="Mallez S."/>
            <person name="Becker A."/>
            <person name="Gohl D.M."/>
            <person name="Silverstein K.A.T."/>
            <person name="Koren S."/>
            <person name="Bechman K.B."/>
            <person name="Herman A."/>
            <person name="Abrahante J.E."/>
            <person name="Garbe J."/>
        </authorList>
    </citation>
    <scope>NUCLEOTIDE SEQUENCE</scope>
    <source>
        <strain evidence="2">Duluth1</strain>
        <tissue evidence="2">Whole animal</tissue>
    </source>
</reference>
<organism evidence="2 3">
    <name type="scientific">Dreissena polymorpha</name>
    <name type="common">Zebra mussel</name>
    <name type="synonym">Mytilus polymorpha</name>
    <dbReference type="NCBI Taxonomy" id="45954"/>
    <lineage>
        <taxon>Eukaryota</taxon>
        <taxon>Metazoa</taxon>
        <taxon>Spiralia</taxon>
        <taxon>Lophotrochozoa</taxon>
        <taxon>Mollusca</taxon>
        <taxon>Bivalvia</taxon>
        <taxon>Autobranchia</taxon>
        <taxon>Heteroconchia</taxon>
        <taxon>Euheterodonta</taxon>
        <taxon>Imparidentia</taxon>
        <taxon>Neoheterodontei</taxon>
        <taxon>Myida</taxon>
        <taxon>Dreissenoidea</taxon>
        <taxon>Dreissenidae</taxon>
        <taxon>Dreissena</taxon>
    </lineage>
</organism>
<evidence type="ECO:0000313" key="2">
    <source>
        <dbReference type="EMBL" id="KAH3747759.1"/>
    </source>
</evidence>
<keyword evidence="3" id="KW-1185">Reference proteome</keyword>
<dbReference type="EMBL" id="JAIWYP010000010">
    <property type="protein sequence ID" value="KAH3747759.1"/>
    <property type="molecule type" value="Genomic_DNA"/>
</dbReference>
<gene>
    <name evidence="2" type="ORF">DPMN_182189</name>
</gene>
<accession>A0A9D4I4F6</accession>
<feature type="region of interest" description="Disordered" evidence="1">
    <location>
        <begin position="17"/>
        <end position="40"/>
    </location>
</feature>